<name>A0ABY7WBM1_9SPHI</name>
<evidence type="ECO:0000313" key="6">
    <source>
        <dbReference type="Proteomes" id="UP001221558"/>
    </source>
</evidence>
<dbReference type="PROSITE" id="PS00041">
    <property type="entry name" value="HTH_ARAC_FAMILY_1"/>
    <property type="match status" value="1"/>
</dbReference>
<keyword evidence="1" id="KW-0805">Transcription regulation</keyword>
<accession>A0ABY7WBM1</accession>
<dbReference type="InterPro" id="IPR037923">
    <property type="entry name" value="HTH-like"/>
</dbReference>
<dbReference type="PANTHER" id="PTHR43280">
    <property type="entry name" value="ARAC-FAMILY TRANSCRIPTIONAL REGULATOR"/>
    <property type="match status" value="1"/>
</dbReference>
<dbReference type="PRINTS" id="PR00032">
    <property type="entry name" value="HTHARAC"/>
</dbReference>
<proteinExistence type="predicted"/>
<dbReference type="InterPro" id="IPR020449">
    <property type="entry name" value="Tscrpt_reg_AraC-type_HTH"/>
</dbReference>
<dbReference type="Pfam" id="PF02311">
    <property type="entry name" value="AraC_binding"/>
    <property type="match status" value="1"/>
</dbReference>
<evidence type="ECO:0000313" key="5">
    <source>
        <dbReference type="EMBL" id="WDF66845.1"/>
    </source>
</evidence>
<evidence type="ECO:0000256" key="3">
    <source>
        <dbReference type="ARBA" id="ARBA00023163"/>
    </source>
</evidence>
<dbReference type="SUPFAM" id="SSF46689">
    <property type="entry name" value="Homeodomain-like"/>
    <property type="match status" value="2"/>
</dbReference>
<keyword evidence="3" id="KW-0804">Transcription</keyword>
<keyword evidence="2" id="KW-0238">DNA-binding</keyword>
<gene>
    <name evidence="5" type="ORF">PQ465_11065</name>
</gene>
<evidence type="ECO:0000256" key="2">
    <source>
        <dbReference type="ARBA" id="ARBA00023125"/>
    </source>
</evidence>
<feature type="domain" description="HTH araC/xylS-type" evidence="4">
    <location>
        <begin position="182"/>
        <end position="280"/>
    </location>
</feature>
<dbReference type="Gene3D" id="2.60.120.10">
    <property type="entry name" value="Jelly Rolls"/>
    <property type="match status" value="1"/>
</dbReference>
<evidence type="ECO:0000256" key="1">
    <source>
        <dbReference type="ARBA" id="ARBA00023015"/>
    </source>
</evidence>
<dbReference type="PANTHER" id="PTHR43280:SF28">
    <property type="entry name" value="HTH-TYPE TRANSCRIPTIONAL ACTIVATOR RHAS"/>
    <property type="match status" value="1"/>
</dbReference>
<dbReference type="Gene3D" id="1.10.10.60">
    <property type="entry name" value="Homeodomain-like"/>
    <property type="match status" value="2"/>
</dbReference>
<keyword evidence="6" id="KW-1185">Reference proteome</keyword>
<dbReference type="InterPro" id="IPR003313">
    <property type="entry name" value="AraC-bd"/>
</dbReference>
<dbReference type="InterPro" id="IPR014710">
    <property type="entry name" value="RmlC-like_jellyroll"/>
</dbReference>
<dbReference type="InterPro" id="IPR018060">
    <property type="entry name" value="HTH_AraC"/>
</dbReference>
<dbReference type="SMART" id="SM00342">
    <property type="entry name" value="HTH_ARAC"/>
    <property type="match status" value="1"/>
</dbReference>
<reference evidence="5 6" key="1">
    <citation type="submission" date="2023-02" db="EMBL/GenBank/DDBJ databases">
        <title>Genome sequence of Sphingobacterium sp. KACC 22765.</title>
        <authorList>
            <person name="Kim S."/>
            <person name="Heo J."/>
            <person name="Kwon S.-W."/>
        </authorList>
    </citation>
    <scope>NUCLEOTIDE SEQUENCE [LARGE SCALE GENOMIC DNA]</scope>
    <source>
        <strain evidence="5 6">KACC 22765</strain>
    </source>
</reference>
<dbReference type="InterPro" id="IPR018062">
    <property type="entry name" value="HTH_AraC-typ_CS"/>
</dbReference>
<dbReference type="Proteomes" id="UP001221558">
    <property type="component" value="Chromosome"/>
</dbReference>
<dbReference type="PROSITE" id="PS01124">
    <property type="entry name" value="HTH_ARAC_FAMILY_2"/>
    <property type="match status" value="1"/>
</dbReference>
<dbReference type="InterPro" id="IPR009057">
    <property type="entry name" value="Homeodomain-like_sf"/>
</dbReference>
<dbReference type="Pfam" id="PF12833">
    <property type="entry name" value="HTH_18"/>
    <property type="match status" value="1"/>
</dbReference>
<dbReference type="SUPFAM" id="SSF51215">
    <property type="entry name" value="Regulatory protein AraC"/>
    <property type="match status" value="1"/>
</dbReference>
<evidence type="ECO:0000259" key="4">
    <source>
        <dbReference type="PROSITE" id="PS01124"/>
    </source>
</evidence>
<sequence>MKHNLDFTLLHIGYAEHRADWNWKNINSPFARIHLILQGNAKIVREDKTVELKENHFYLTPSHTRHGYECNSNLKLFYIHIYERPDKMPSVFDLLRFPTEIVADQLTTNLVERLYQINPGRELSYYDPNDYDNATELSRNIALQGSTPIALELESQAIIKQIFSRFFAYAEELTPAVDSRMTRVLEYIHIHIDTVIPMAKLAEISCLTKDHMIRSFKKQMNCTPGKYINRKKIEKAQLNLLVEDCSVQELAYKLGFDNIFYFNRLFKKLTGENPTTYRKRLKSVQNRSELNVE</sequence>
<dbReference type="RefSeq" id="WP_274265585.1">
    <property type="nucleotide sequence ID" value="NZ_CP117880.1"/>
</dbReference>
<organism evidence="5 6">
    <name type="scientific">Sphingobacterium oryzagri</name>
    <dbReference type="NCBI Taxonomy" id="3025669"/>
    <lineage>
        <taxon>Bacteria</taxon>
        <taxon>Pseudomonadati</taxon>
        <taxon>Bacteroidota</taxon>
        <taxon>Sphingobacteriia</taxon>
        <taxon>Sphingobacteriales</taxon>
        <taxon>Sphingobacteriaceae</taxon>
        <taxon>Sphingobacterium</taxon>
    </lineage>
</organism>
<dbReference type="EMBL" id="CP117880">
    <property type="protein sequence ID" value="WDF66845.1"/>
    <property type="molecule type" value="Genomic_DNA"/>
</dbReference>
<protein>
    <submittedName>
        <fullName evidence="5">AraC family transcriptional regulator</fullName>
    </submittedName>
</protein>